<evidence type="ECO:0000313" key="2">
    <source>
        <dbReference type="Proteomes" id="UP000250043"/>
    </source>
</evidence>
<dbReference type="Proteomes" id="UP000250043">
    <property type="component" value="Unassembled WGS sequence"/>
</dbReference>
<proteinExistence type="predicted"/>
<reference evidence="1 2" key="1">
    <citation type="submission" date="2016-07" db="EMBL/GenBank/DDBJ databases">
        <title>Draft genome of the white-rot fungus Obba rivulosa 3A-2.</title>
        <authorList>
            <consortium name="DOE Joint Genome Institute"/>
            <person name="Miettinen O."/>
            <person name="Riley R."/>
            <person name="Acob R."/>
            <person name="Barry K."/>
            <person name="Cullen D."/>
            <person name="De Vries R."/>
            <person name="Hainaut M."/>
            <person name="Hatakka A."/>
            <person name="Henrissat B."/>
            <person name="Hilden K."/>
            <person name="Kuo R."/>
            <person name="Labutti K."/>
            <person name="Lipzen A."/>
            <person name="Makela M.R."/>
            <person name="Sandor L."/>
            <person name="Spatafora J.W."/>
            <person name="Grigoriev I.V."/>
            <person name="Hibbett D.S."/>
        </authorList>
    </citation>
    <scope>NUCLEOTIDE SEQUENCE [LARGE SCALE GENOMIC DNA]</scope>
    <source>
        <strain evidence="1 2">3A-2</strain>
    </source>
</reference>
<organism evidence="1 2">
    <name type="scientific">Obba rivulosa</name>
    <dbReference type="NCBI Taxonomy" id="1052685"/>
    <lineage>
        <taxon>Eukaryota</taxon>
        <taxon>Fungi</taxon>
        <taxon>Dikarya</taxon>
        <taxon>Basidiomycota</taxon>
        <taxon>Agaricomycotina</taxon>
        <taxon>Agaricomycetes</taxon>
        <taxon>Polyporales</taxon>
        <taxon>Gelatoporiaceae</taxon>
        <taxon>Obba</taxon>
    </lineage>
</organism>
<accession>A0A8E2DL37</accession>
<sequence>MTGSLQYSWQLGRLLTFCVNGMPEYCSSLLWHVAGFSRSLDLRESTCVAWTLHTWLRRASTHLILIHSRSRFDTPPLQEASVDLRSTQPGLRSINTMLPISLASFFSRNFSLLLNCNMGHRMAAYKRSPISSTIASHSLRYGFRNNIGMSYCDGLNSGTATVISLCLGRSRS</sequence>
<dbReference type="EMBL" id="KV722426">
    <property type="protein sequence ID" value="OCH89469.1"/>
    <property type="molecule type" value="Genomic_DNA"/>
</dbReference>
<protein>
    <submittedName>
        <fullName evidence="1">Uncharacterized protein</fullName>
    </submittedName>
</protein>
<evidence type="ECO:0000313" key="1">
    <source>
        <dbReference type="EMBL" id="OCH89469.1"/>
    </source>
</evidence>
<name>A0A8E2DL37_9APHY</name>
<gene>
    <name evidence="1" type="ORF">OBBRIDRAFT_664323</name>
</gene>
<dbReference type="AlphaFoldDB" id="A0A8E2DL37"/>
<keyword evidence="2" id="KW-1185">Reference proteome</keyword>